<reference evidence="1 2" key="1">
    <citation type="submission" date="2017-03" db="EMBL/GenBank/DDBJ databases">
        <title>Draft genome sequence of Streptomyces scabrisporus NF3, endophyte isolated from Amphipterygium adstringens.</title>
        <authorList>
            <person name="Vazquez M."/>
            <person name="Ceapa C.D."/>
            <person name="Rodriguez Luna D."/>
            <person name="Sanchez Esquivel S."/>
        </authorList>
    </citation>
    <scope>NUCLEOTIDE SEQUENCE [LARGE SCALE GENOMIC DNA]</scope>
    <source>
        <strain evidence="1 2">NF3</strain>
    </source>
</reference>
<accession>A0A1T3NIT3</accession>
<evidence type="ECO:0008006" key="3">
    <source>
        <dbReference type="Google" id="ProtNLM"/>
    </source>
</evidence>
<dbReference type="Proteomes" id="UP000190037">
    <property type="component" value="Unassembled WGS sequence"/>
</dbReference>
<protein>
    <recommendedName>
        <fullName evidence="3">ATP-grasp domain-containing protein</fullName>
    </recommendedName>
</protein>
<comment type="caution">
    <text evidence="1">The sequence shown here is derived from an EMBL/GenBank/DDBJ whole genome shotgun (WGS) entry which is preliminary data.</text>
</comment>
<organism evidence="1 2">
    <name type="scientific">Embleya scabrispora</name>
    <dbReference type="NCBI Taxonomy" id="159449"/>
    <lineage>
        <taxon>Bacteria</taxon>
        <taxon>Bacillati</taxon>
        <taxon>Actinomycetota</taxon>
        <taxon>Actinomycetes</taxon>
        <taxon>Kitasatosporales</taxon>
        <taxon>Streptomycetaceae</taxon>
        <taxon>Embleya</taxon>
    </lineage>
</organism>
<dbReference type="RefSeq" id="WP_078982780.1">
    <property type="nucleotide sequence ID" value="NZ_MWQN01000006.1"/>
</dbReference>
<evidence type="ECO:0000313" key="1">
    <source>
        <dbReference type="EMBL" id="OPC76501.1"/>
    </source>
</evidence>
<gene>
    <name evidence="1" type="ORF">B4N89_46615</name>
</gene>
<keyword evidence="2" id="KW-1185">Reference proteome</keyword>
<dbReference type="Gene3D" id="3.30.470.20">
    <property type="entry name" value="ATP-grasp fold, B domain"/>
    <property type="match status" value="1"/>
</dbReference>
<proteinExistence type="predicted"/>
<dbReference type="AlphaFoldDB" id="A0A1T3NIT3"/>
<dbReference type="STRING" id="159449.B4N89_46615"/>
<sequence>MGLVYAALDFVVTADGWTYLETNCAGESGWIEALTGLSISTAIARLLTHHAHETTDTRHPAATRARM</sequence>
<dbReference type="EMBL" id="MWQN01000006">
    <property type="protein sequence ID" value="OPC76501.1"/>
    <property type="molecule type" value="Genomic_DNA"/>
</dbReference>
<name>A0A1T3NIT3_9ACTN</name>
<evidence type="ECO:0000313" key="2">
    <source>
        <dbReference type="Proteomes" id="UP000190037"/>
    </source>
</evidence>